<dbReference type="STRING" id="394958.BGI42_06150"/>
<protein>
    <submittedName>
        <fullName evidence="1">Uncharacterized protein</fullName>
    </submittedName>
</protein>
<dbReference type="EMBL" id="CP017253">
    <property type="protein sequence ID" value="AOR23340.1"/>
    <property type="molecule type" value="Genomic_DNA"/>
</dbReference>
<sequence length="161" mass="18282">MKCNANIVMGSNLLPTTAKYFKEEIFSEILTIPEQKPDMERILKVLVSPEIVDINLVETEVGYSNEGQNLTGYKLVVELNIKEKITYVANEKTQSVHAAHFENMKSIFVVIPKEINGQDVCELVRANRISVTPYIEAAKATMLDCRRIHKCVMLFVDVKFC</sequence>
<reference evidence="2" key="1">
    <citation type="submission" date="2016-09" db="EMBL/GenBank/DDBJ databases">
        <title>Genomics of Clostridium taeniosporum, an organism which forms endospores with ribbon-like appendages.</title>
        <authorList>
            <person name="Walker J.R."/>
        </authorList>
    </citation>
    <scope>NUCLEOTIDE SEQUENCE [LARGE SCALE GENOMIC DNA]</scope>
    <source>
        <strain evidence="2">1/k</strain>
    </source>
</reference>
<dbReference type="RefSeq" id="WP_069679491.1">
    <property type="nucleotide sequence ID" value="NZ_CP017253.2"/>
</dbReference>
<proteinExistence type="predicted"/>
<accession>A0A1D7XJH2</accession>
<dbReference type="OrthoDB" id="1907956at2"/>
<gene>
    <name evidence="1" type="ORF">BGI42_06150</name>
</gene>
<dbReference type="KEGG" id="ctae:BGI42_06150"/>
<name>A0A1D7XJH2_9CLOT</name>
<evidence type="ECO:0000313" key="2">
    <source>
        <dbReference type="Proteomes" id="UP000094652"/>
    </source>
</evidence>
<organism evidence="1 2">
    <name type="scientific">Clostridium taeniosporum</name>
    <dbReference type="NCBI Taxonomy" id="394958"/>
    <lineage>
        <taxon>Bacteria</taxon>
        <taxon>Bacillati</taxon>
        <taxon>Bacillota</taxon>
        <taxon>Clostridia</taxon>
        <taxon>Eubacteriales</taxon>
        <taxon>Clostridiaceae</taxon>
        <taxon>Clostridium</taxon>
    </lineage>
</organism>
<dbReference type="AlphaFoldDB" id="A0A1D7XJH2"/>
<dbReference type="Proteomes" id="UP000094652">
    <property type="component" value="Chromosome"/>
</dbReference>
<evidence type="ECO:0000313" key="1">
    <source>
        <dbReference type="EMBL" id="AOR23340.1"/>
    </source>
</evidence>
<keyword evidence="2" id="KW-1185">Reference proteome</keyword>